<name>A0ABW5G1M0_9PSEU</name>
<evidence type="ECO:0000313" key="2">
    <source>
        <dbReference type="Proteomes" id="UP001597417"/>
    </source>
</evidence>
<reference evidence="2" key="1">
    <citation type="journal article" date="2019" name="Int. J. Syst. Evol. Microbiol.">
        <title>The Global Catalogue of Microorganisms (GCM) 10K type strain sequencing project: providing services to taxonomists for standard genome sequencing and annotation.</title>
        <authorList>
            <consortium name="The Broad Institute Genomics Platform"/>
            <consortium name="The Broad Institute Genome Sequencing Center for Infectious Disease"/>
            <person name="Wu L."/>
            <person name="Ma J."/>
        </authorList>
    </citation>
    <scope>NUCLEOTIDE SEQUENCE [LARGE SCALE GENOMIC DNA]</scope>
    <source>
        <strain evidence="2">CGMCC 4.7645</strain>
    </source>
</reference>
<dbReference type="Proteomes" id="UP001597417">
    <property type="component" value="Unassembled WGS sequence"/>
</dbReference>
<accession>A0ABW5G1M0</accession>
<sequence>MSARYLSPRERRSTAQRAIDALGTDRRNHVLLRVRCSASHHVGTVYRTDVGPVFASIVGPRPHGSRDFVDEAHGPRGRGREYVDLLEGGRHADDQVPAYCECGAHFLSRSELLHALAAAERTVQIQ</sequence>
<evidence type="ECO:0000313" key="1">
    <source>
        <dbReference type="EMBL" id="MFD2421208.1"/>
    </source>
</evidence>
<dbReference type="EMBL" id="JBHUKR010000021">
    <property type="protein sequence ID" value="MFD2421208.1"/>
    <property type="molecule type" value="Genomic_DNA"/>
</dbReference>
<protein>
    <submittedName>
        <fullName evidence="1">Uncharacterized protein</fullName>
    </submittedName>
</protein>
<organism evidence="1 2">
    <name type="scientific">Amycolatopsis pigmentata</name>
    <dbReference type="NCBI Taxonomy" id="450801"/>
    <lineage>
        <taxon>Bacteria</taxon>
        <taxon>Bacillati</taxon>
        <taxon>Actinomycetota</taxon>
        <taxon>Actinomycetes</taxon>
        <taxon>Pseudonocardiales</taxon>
        <taxon>Pseudonocardiaceae</taxon>
        <taxon>Amycolatopsis</taxon>
    </lineage>
</organism>
<dbReference type="RefSeq" id="WP_378269663.1">
    <property type="nucleotide sequence ID" value="NZ_JBHUKR010000021.1"/>
</dbReference>
<comment type="caution">
    <text evidence="1">The sequence shown here is derived from an EMBL/GenBank/DDBJ whole genome shotgun (WGS) entry which is preliminary data.</text>
</comment>
<keyword evidence="2" id="KW-1185">Reference proteome</keyword>
<proteinExistence type="predicted"/>
<gene>
    <name evidence="1" type="ORF">ACFSXZ_33255</name>
</gene>